<organism evidence="2 3">
    <name type="scientific">Panaeolus cyanescens</name>
    <dbReference type="NCBI Taxonomy" id="181874"/>
    <lineage>
        <taxon>Eukaryota</taxon>
        <taxon>Fungi</taxon>
        <taxon>Dikarya</taxon>
        <taxon>Basidiomycota</taxon>
        <taxon>Agaricomycotina</taxon>
        <taxon>Agaricomycetes</taxon>
        <taxon>Agaricomycetidae</taxon>
        <taxon>Agaricales</taxon>
        <taxon>Agaricineae</taxon>
        <taxon>Galeropsidaceae</taxon>
        <taxon>Panaeolus</taxon>
    </lineage>
</organism>
<evidence type="ECO:0000313" key="3">
    <source>
        <dbReference type="Proteomes" id="UP000284842"/>
    </source>
</evidence>
<dbReference type="EMBL" id="NHTK01005841">
    <property type="protein sequence ID" value="PPQ73001.1"/>
    <property type="molecule type" value="Genomic_DNA"/>
</dbReference>
<feature type="compositionally biased region" description="Polar residues" evidence="1">
    <location>
        <begin position="156"/>
        <end position="176"/>
    </location>
</feature>
<evidence type="ECO:0000256" key="1">
    <source>
        <dbReference type="SAM" id="MobiDB-lite"/>
    </source>
</evidence>
<feature type="region of interest" description="Disordered" evidence="1">
    <location>
        <begin position="117"/>
        <end position="183"/>
    </location>
</feature>
<dbReference type="InParanoid" id="A0A409W3B3"/>
<reference evidence="2 3" key="1">
    <citation type="journal article" date="2018" name="Evol. Lett.">
        <title>Horizontal gene cluster transfer increased hallucinogenic mushroom diversity.</title>
        <authorList>
            <person name="Reynolds H.T."/>
            <person name="Vijayakumar V."/>
            <person name="Gluck-Thaler E."/>
            <person name="Korotkin H.B."/>
            <person name="Matheny P.B."/>
            <person name="Slot J.C."/>
        </authorList>
    </citation>
    <scope>NUCLEOTIDE SEQUENCE [LARGE SCALE GENOMIC DNA]</scope>
    <source>
        <strain evidence="2 3">2629</strain>
    </source>
</reference>
<accession>A0A409W3B3</accession>
<name>A0A409W3B3_9AGAR</name>
<comment type="caution">
    <text evidence="2">The sequence shown here is derived from an EMBL/GenBank/DDBJ whole genome shotgun (WGS) entry which is preliminary data.</text>
</comment>
<dbReference type="Proteomes" id="UP000284842">
    <property type="component" value="Unassembled WGS sequence"/>
</dbReference>
<protein>
    <submittedName>
        <fullName evidence="2">Uncharacterized protein</fullName>
    </submittedName>
</protein>
<gene>
    <name evidence="2" type="ORF">CVT24_001435</name>
</gene>
<keyword evidence="3" id="KW-1185">Reference proteome</keyword>
<dbReference type="AlphaFoldDB" id="A0A409W3B3"/>
<sequence length="274" mass="30348">MNQQAECSQLEQAQTPYQNTINQFAPGVPQVPYPYSGIPNMYNAQELTGIIPAPPQLPPVMNQHLCFVSNEQIRALSQGMSPAQVGISDEVAILLQTHPLLAGNPYIAPKVNVPPMNLQPQVPTNPRPKPVSSRAKPPQKVDKGKQRAMSPEQDSDQTMSTQKSPQSIAGSESSMSKPHKGPKEILQNQTLDDLLDQNPDPQIPASTPENPYHYISCGFLCNSKEHNWVKFGGQCHKKIWIPVNTVNDPDAENIMMVAFQRHLDRCPFHVNIPN</sequence>
<evidence type="ECO:0000313" key="2">
    <source>
        <dbReference type="EMBL" id="PPQ73001.1"/>
    </source>
</evidence>
<proteinExistence type="predicted"/>